<sequence length="113" mass="12172">MADGTAGFTGAREPQAADSAAAIHEREALEADRFAHSATGSQQVPSLGDYPPERQLANEFGFKTANGSAGAAELPGHFSEQPRRRTKLFRQTMQHWVATENAKKVEPNVPEPA</sequence>
<reference evidence="3" key="1">
    <citation type="submission" date="2016-10" db="EMBL/GenBank/DDBJ databases">
        <authorList>
            <person name="Varghese N."/>
            <person name="Submissions S."/>
        </authorList>
    </citation>
    <scope>NUCLEOTIDE SEQUENCE [LARGE SCALE GENOMIC DNA]</scope>
    <source>
        <strain evidence="3">DSM 45460</strain>
    </source>
</reference>
<proteinExistence type="predicted"/>
<accession>A0A1G8ZQ50</accession>
<dbReference type="Proteomes" id="UP000199213">
    <property type="component" value="Unassembled WGS sequence"/>
</dbReference>
<keyword evidence="3" id="KW-1185">Reference proteome</keyword>
<gene>
    <name evidence="2" type="ORF">SAMN04487820_10574</name>
</gene>
<dbReference type="EMBL" id="FNFM01000005">
    <property type="protein sequence ID" value="SDK17246.1"/>
    <property type="molecule type" value="Genomic_DNA"/>
</dbReference>
<organism evidence="2 3">
    <name type="scientific">Actinopolyspora mzabensis</name>
    <dbReference type="NCBI Taxonomy" id="995066"/>
    <lineage>
        <taxon>Bacteria</taxon>
        <taxon>Bacillati</taxon>
        <taxon>Actinomycetota</taxon>
        <taxon>Actinomycetes</taxon>
        <taxon>Actinopolysporales</taxon>
        <taxon>Actinopolysporaceae</taxon>
        <taxon>Actinopolyspora</taxon>
    </lineage>
</organism>
<protein>
    <submittedName>
        <fullName evidence="2">Uncharacterized protein</fullName>
    </submittedName>
</protein>
<evidence type="ECO:0000313" key="2">
    <source>
        <dbReference type="EMBL" id="SDK17246.1"/>
    </source>
</evidence>
<feature type="region of interest" description="Disordered" evidence="1">
    <location>
        <begin position="1"/>
        <end position="21"/>
    </location>
</feature>
<name>A0A1G8ZQ50_ACTMZ</name>
<evidence type="ECO:0000256" key="1">
    <source>
        <dbReference type="SAM" id="MobiDB-lite"/>
    </source>
</evidence>
<evidence type="ECO:0000313" key="3">
    <source>
        <dbReference type="Proteomes" id="UP000199213"/>
    </source>
</evidence>
<dbReference type="AlphaFoldDB" id="A0A1G8ZQ50"/>